<accession>A0A6B0SMJ3</accession>
<gene>
    <name evidence="1" type="ORF">GRX66_06085</name>
</gene>
<evidence type="ECO:0000313" key="2">
    <source>
        <dbReference type="Proteomes" id="UP000471521"/>
    </source>
</evidence>
<keyword evidence="2" id="KW-1185">Reference proteome</keyword>
<reference evidence="1 2" key="1">
    <citation type="submission" date="2019-12" db="EMBL/GenBank/DDBJ databases">
        <title>Isolation and characterization of three novel carbon monoxide-oxidizing members of Halobacteria from salione crusts and soils.</title>
        <authorList>
            <person name="Myers M.R."/>
            <person name="King G.M."/>
        </authorList>
    </citation>
    <scope>NUCLEOTIDE SEQUENCE [LARGE SCALE GENOMIC DNA]</scope>
    <source>
        <strain evidence="1 2">PCN9</strain>
    </source>
</reference>
<keyword evidence="1" id="KW-0548">Nucleotidyltransferase</keyword>
<dbReference type="Gene3D" id="3.90.550.10">
    <property type="entry name" value="Spore Coat Polysaccharide Biosynthesis Protein SpsA, Chain A"/>
    <property type="match status" value="1"/>
</dbReference>
<dbReference type="GO" id="GO:0043814">
    <property type="term" value="F:phospholactate guanylyltransferase activity"/>
    <property type="evidence" value="ECO:0007669"/>
    <property type="project" value="InterPro"/>
</dbReference>
<sequence>MRVIVPFDPSDPNTRLSSLLSPAERREFAAAMLRDVLAAVREAG</sequence>
<dbReference type="SUPFAM" id="SSF53448">
    <property type="entry name" value="Nucleotide-diphospho-sugar transferases"/>
    <property type="match status" value="1"/>
</dbReference>
<organism evidence="1 2">
    <name type="scientific">Halobacterium bonnevillei</name>
    <dbReference type="NCBI Taxonomy" id="2692200"/>
    <lineage>
        <taxon>Archaea</taxon>
        <taxon>Methanobacteriati</taxon>
        <taxon>Methanobacteriota</taxon>
        <taxon>Stenosarchaea group</taxon>
        <taxon>Halobacteria</taxon>
        <taxon>Halobacteriales</taxon>
        <taxon>Halobacteriaceae</taxon>
        <taxon>Halobacterium</taxon>
    </lineage>
</organism>
<feature type="non-terminal residue" evidence="1">
    <location>
        <position position="44"/>
    </location>
</feature>
<dbReference type="Pfam" id="PF01983">
    <property type="entry name" value="CofC"/>
    <property type="match status" value="1"/>
</dbReference>
<protein>
    <submittedName>
        <fullName evidence="1">2-phospho-L-lactate guanylyltransferase</fullName>
    </submittedName>
</protein>
<dbReference type="InterPro" id="IPR029044">
    <property type="entry name" value="Nucleotide-diphossugar_trans"/>
</dbReference>
<dbReference type="AlphaFoldDB" id="A0A6B0SMJ3"/>
<name>A0A6B0SMJ3_9EURY</name>
<proteinExistence type="predicted"/>
<comment type="caution">
    <text evidence="1">The sequence shown here is derived from an EMBL/GenBank/DDBJ whole genome shotgun (WGS) entry which is preliminary data.</text>
</comment>
<evidence type="ECO:0000313" key="1">
    <source>
        <dbReference type="EMBL" id="MXR20192.1"/>
    </source>
</evidence>
<dbReference type="InterPro" id="IPR002835">
    <property type="entry name" value="CofC"/>
</dbReference>
<keyword evidence="1" id="KW-0808">Transferase</keyword>
<dbReference type="EMBL" id="WUUU01000032">
    <property type="protein sequence ID" value="MXR20192.1"/>
    <property type="molecule type" value="Genomic_DNA"/>
</dbReference>
<dbReference type="Proteomes" id="UP000471521">
    <property type="component" value="Unassembled WGS sequence"/>
</dbReference>